<sequence length="121" mass="14262">MSRRAIREQMIAAAHEHTQLQWSHRCVASLRRGNRIINEGRSGRWRSKYRADQRKSRSLDETKQWKLLLHVRISPLERHFRSWKRLLTCCLDETLQTCRHMWHPGLDGAPPDKATGLTLIG</sequence>
<dbReference type="AlphaFoldDB" id="A0A4C1YFW4"/>
<gene>
    <name evidence="1" type="ORF">EVAR_56097_1</name>
</gene>
<evidence type="ECO:0000313" key="2">
    <source>
        <dbReference type="Proteomes" id="UP000299102"/>
    </source>
</evidence>
<reference evidence="1 2" key="1">
    <citation type="journal article" date="2019" name="Commun. Biol.">
        <title>The bagworm genome reveals a unique fibroin gene that provides high tensile strength.</title>
        <authorList>
            <person name="Kono N."/>
            <person name="Nakamura H."/>
            <person name="Ohtoshi R."/>
            <person name="Tomita M."/>
            <person name="Numata K."/>
            <person name="Arakawa K."/>
        </authorList>
    </citation>
    <scope>NUCLEOTIDE SEQUENCE [LARGE SCALE GENOMIC DNA]</scope>
</reference>
<keyword evidence="2" id="KW-1185">Reference proteome</keyword>
<protein>
    <submittedName>
        <fullName evidence="1">Uncharacterized protein</fullName>
    </submittedName>
</protein>
<evidence type="ECO:0000313" key="1">
    <source>
        <dbReference type="EMBL" id="GBP73940.1"/>
    </source>
</evidence>
<comment type="caution">
    <text evidence="1">The sequence shown here is derived from an EMBL/GenBank/DDBJ whole genome shotgun (WGS) entry which is preliminary data.</text>
</comment>
<organism evidence="1 2">
    <name type="scientific">Eumeta variegata</name>
    <name type="common">Bagworm moth</name>
    <name type="synonym">Eumeta japonica</name>
    <dbReference type="NCBI Taxonomy" id="151549"/>
    <lineage>
        <taxon>Eukaryota</taxon>
        <taxon>Metazoa</taxon>
        <taxon>Ecdysozoa</taxon>
        <taxon>Arthropoda</taxon>
        <taxon>Hexapoda</taxon>
        <taxon>Insecta</taxon>
        <taxon>Pterygota</taxon>
        <taxon>Neoptera</taxon>
        <taxon>Endopterygota</taxon>
        <taxon>Lepidoptera</taxon>
        <taxon>Glossata</taxon>
        <taxon>Ditrysia</taxon>
        <taxon>Tineoidea</taxon>
        <taxon>Psychidae</taxon>
        <taxon>Oiketicinae</taxon>
        <taxon>Eumeta</taxon>
    </lineage>
</organism>
<dbReference type="EMBL" id="BGZK01001193">
    <property type="protein sequence ID" value="GBP73940.1"/>
    <property type="molecule type" value="Genomic_DNA"/>
</dbReference>
<proteinExistence type="predicted"/>
<name>A0A4C1YFW4_EUMVA</name>
<accession>A0A4C1YFW4</accession>
<dbReference type="Proteomes" id="UP000299102">
    <property type="component" value="Unassembled WGS sequence"/>
</dbReference>